<dbReference type="OrthoDB" id="323572at2"/>
<dbReference type="Gene3D" id="1.10.8.10">
    <property type="entry name" value="DNA helicase RuvA subunit, C-terminal domain"/>
    <property type="match status" value="1"/>
</dbReference>
<evidence type="ECO:0008006" key="4">
    <source>
        <dbReference type="Google" id="ProtNLM"/>
    </source>
</evidence>
<evidence type="ECO:0000256" key="1">
    <source>
        <dbReference type="SAM" id="Phobius"/>
    </source>
</evidence>
<dbReference type="EMBL" id="FRAB01000011">
    <property type="protein sequence ID" value="SHJ99349.1"/>
    <property type="molecule type" value="Genomic_DNA"/>
</dbReference>
<name>A0A1M6NUE3_9BURK</name>
<reference evidence="2 3" key="1">
    <citation type="submission" date="2016-11" db="EMBL/GenBank/DDBJ databases">
        <authorList>
            <person name="Jaros S."/>
            <person name="Januszkiewicz K."/>
            <person name="Wedrychowicz H."/>
        </authorList>
    </citation>
    <scope>NUCLEOTIDE SEQUENCE [LARGE SCALE GENOMIC DNA]</scope>
    <source>
        <strain evidence="2 3">LMG 20594</strain>
    </source>
</reference>
<evidence type="ECO:0000313" key="2">
    <source>
        <dbReference type="EMBL" id="SHJ99349.1"/>
    </source>
</evidence>
<dbReference type="SUPFAM" id="SSF110849">
    <property type="entry name" value="ParB/Sulfiredoxin"/>
    <property type="match status" value="1"/>
</dbReference>
<dbReference type="STRING" id="169427.SAMN05192548_101145"/>
<dbReference type="CDD" id="cd16390">
    <property type="entry name" value="ParB_N_Srx_like"/>
    <property type="match status" value="1"/>
</dbReference>
<keyword evidence="1" id="KW-0812">Transmembrane</keyword>
<protein>
    <recommendedName>
        <fullName evidence="4">ParB-like nuclease</fullName>
    </recommendedName>
</protein>
<proteinExistence type="predicted"/>
<dbReference type="Pfam" id="PF08857">
    <property type="entry name" value="ParBc_2"/>
    <property type="match status" value="1"/>
</dbReference>
<gene>
    <name evidence="2" type="ORF">SAMN05192548_101145</name>
</gene>
<dbReference type="KEGG" id="pts:CUJ90_26135"/>
<dbReference type="AlphaFoldDB" id="A0A1M6NUE3"/>
<dbReference type="Proteomes" id="UP000184395">
    <property type="component" value="Unassembled WGS sequence"/>
</dbReference>
<accession>A0A1M6NUE3</accession>
<feature type="transmembrane region" description="Helical" evidence="1">
    <location>
        <begin position="6"/>
        <end position="27"/>
    </location>
</feature>
<dbReference type="InterPro" id="IPR014956">
    <property type="entry name" value="ParBc_2"/>
</dbReference>
<keyword evidence="1" id="KW-0472">Membrane</keyword>
<evidence type="ECO:0000313" key="3">
    <source>
        <dbReference type="Proteomes" id="UP000184395"/>
    </source>
</evidence>
<dbReference type="Gene3D" id="3.90.1530.10">
    <property type="entry name" value="Conserved hypothetical protein from pyrococcus furiosus pfu- 392566-001, ParB domain"/>
    <property type="match status" value="1"/>
</dbReference>
<dbReference type="RefSeq" id="WP_073428868.1">
    <property type="nucleotide sequence ID" value="NZ_CAXURG020000002.1"/>
</dbReference>
<organism evidence="2 3">
    <name type="scientific">Paraburkholderia terricola</name>
    <dbReference type="NCBI Taxonomy" id="169427"/>
    <lineage>
        <taxon>Bacteria</taxon>
        <taxon>Pseudomonadati</taxon>
        <taxon>Pseudomonadota</taxon>
        <taxon>Betaproteobacteria</taxon>
        <taxon>Burkholderiales</taxon>
        <taxon>Burkholderiaceae</taxon>
        <taxon>Paraburkholderia</taxon>
    </lineage>
</organism>
<sequence length="203" mass="22652">MKPAMLWLPLILLRPTQITVGLIYVAVKIDIMRRMEDGARKRFMEKHAIKCARAADGSLHIVDHHHWARAWHDCGIEKVPVEIVAHLPTDCSNGIRAALAERSWLHPYDEFGRRRDASELPVTVGLMRDDPYQSLAALTRRAGAYRKAHATCSSFIWTDFIRGAVQLEGSDTVAFTSALLASIKAARSDAARALPGFIGNRDQ</sequence>
<dbReference type="InterPro" id="IPR036086">
    <property type="entry name" value="ParB/Sulfiredoxin_sf"/>
</dbReference>
<keyword evidence="1" id="KW-1133">Transmembrane helix</keyword>